<organism evidence="9 10">
    <name type="scientific">Sander lucioperca</name>
    <name type="common">Pike-perch</name>
    <name type="synonym">Perca lucioperca</name>
    <dbReference type="NCBI Taxonomy" id="283035"/>
    <lineage>
        <taxon>Eukaryota</taxon>
        <taxon>Metazoa</taxon>
        <taxon>Chordata</taxon>
        <taxon>Craniata</taxon>
        <taxon>Vertebrata</taxon>
        <taxon>Euteleostomi</taxon>
        <taxon>Actinopterygii</taxon>
        <taxon>Neopterygii</taxon>
        <taxon>Teleostei</taxon>
        <taxon>Neoteleostei</taxon>
        <taxon>Acanthomorphata</taxon>
        <taxon>Eupercaria</taxon>
        <taxon>Perciformes</taxon>
        <taxon>Percoidei</taxon>
        <taxon>Percidae</taxon>
        <taxon>Luciopercinae</taxon>
        <taxon>Sander</taxon>
    </lineage>
</organism>
<dbReference type="GO" id="GO:0019722">
    <property type="term" value="P:calcium-mediated signaling"/>
    <property type="evidence" value="ECO:0007669"/>
    <property type="project" value="TreeGrafter"/>
</dbReference>
<dbReference type="InterPro" id="IPR028846">
    <property type="entry name" value="Recoverin"/>
</dbReference>
<comment type="function">
    <text evidence="7">May be involved in the calcium-dependent regulation of rhodopsin phosphorylation. Binds three calcium ions.</text>
</comment>
<dbReference type="GO" id="GO:0005509">
    <property type="term" value="F:calcium ion binding"/>
    <property type="evidence" value="ECO:0007669"/>
    <property type="project" value="InterPro"/>
</dbReference>
<reference evidence="9" key="2">
    <citation type="submission" date="2025-09" db="UniProtKB">
        <authorList>
            <consortium name="Ensembl"/>
        </authorList>
    </citation>
    <scope>IDENTIFICATION</scope>
</reference>
<dbReference type="PROSITE" id="PS50222">
    <property type="entry name" value="EF_HAND_2"/>
    <property type="match status" value="2"/>
</dbReference>
<keyword evidence="2" id="KW-0519">Myristate</keyword>
<evidence type="ECO:0000256" key="5">
    <source>
        <dbReference type="ARBA" id="ARBA00022837"/>
    </source>
</evidence>
<evidence type="ECO:0000256" key="6">
    <source>
        <dbReference type="ARBA" id="ARBA00023288"/>
    </source>
</evidence>
<evidence type="ECO:0000256" key="2">
    <source>
        <dbReference type="ARBA" id="ARBA00022707"/>
    </source>
</evidence>
<dbReference type="AlphaFoldDB" id="A0A8C9X1H1"/>
<reference evidence="9" key="1">
    <citation type="submission" date="2025-08" db="UniProtKB">
        <authorList>
            <consortium name="Ensembl"/>
        </authorList>
    </citation>
    <scope>IDENTIFICATION</scope>
</reference>
<keyword evidence="3" id="KW-0479">Metal-binding</keyword>
<dbReference type="PANTHER" id="PTHR23055">
    <property type="entry name" value="CALCIUM BINDING PROTEINS"/>
    <property type="match status" value="1"/>
</dbReference>
<accession>A0A8C9X1H1</accession>
<keyword evidence="6" id="KW-0449">Lipoprotein</keyword>
<evidence type="ECO:0000259" key="8">
    <source>
        <dbReference type="PROSITE" id="PS50222"/>
    </source>
</evidence>
<dbReference type="PRINTS" id="PR00450">
    <property type="entry name" value="RECOVERIN"/>
</dbReference>
<feature type="domain" description="EF-hand" evidence="8">
    <location>
        <begin position="60"/>
        <end position="95"/>
    </location>
</feature>
<dbReference type="Pfam" id="PF13499">
    <property type="entry name" value="EF-hand_7"/>
    <property type="match status" value="1"/>
</dbReference>
<evidence type="ECO:0000256" key="1">
    <source>
        <dbReference type="ARBA" id="ARBA00006049"/>
    </source>
</evidence>
<dbReference type="InterPro" id="IPR018247">
    <property type="entry name" value="EF_Hand_1_Ca_BS"/>
</dbReference>
<keyword evidence="5" id="KW-0106">Calcium</keyword>
<evidence type="ECO:0000256" key="4">
    <source>
        <dbReference type="ARBA" id="ARBA00022737"/>
    </source>
</evidence>
<dbReference type="GO" id="GO:0015631">
    <property type="term" value="F:tubulin binding"/>
    <property type="evidence" value="ECO:0007669"/>
    <property type="project" value="TreeGrafter"/>
</dbReference>
<evidence type="ECO:0000313" key="10">
    <source>
        <dbReference type="Proteomes" id="UP000694568"/>
    </source>
</evidence>
<comment type="similarity">
    <text evidence="1">Belongs to the recoverin family.</text>
</comment>
<dbReference type="FunFam" id="1.10.238.10:FF:000009">
    <property type="entry name" value="Visinin-like protein 1"/>
    <property type="match status" value="1"/>
</dbReference>
<dbReference type="GO" id="GO:0003779">
    <property type="term" value="F:actin binding"/>
    <property type="evidence" value="ECO:0007669"/>
    <property type="project" value="TreeGrafter"/>
</dbReference>
<keyword evidence="4" id="KW-0677">Repeat</keyword>
<dbReference type="PANTHER" id="PTHR23055:SF64">
    <property type="entry name" value="NEUROCALCIN-DELTA B"/>
    <property type="match status" value="1"/>
</dbReference>
<dbReference type="Proteomes" id="UP000694568">
    <property type="component" value="Unplaced"/>
</dbReference>
<dbReference type="GeneTree" id="ENSGT00940000163010"/>
<dbReference type="Gene3D" id="1.10.238.10">
    <property type="entry name" value="EF-hand"/>
    <property type="match status" value="1"/>
</dbReference>
<dbReference type="InterPro" id="IPR011992">
    <property type="entry name" value="EF-hand-dom_pair"/>
</dbReference>
<dbReference type="InterPro" id="IPR002048">
    <property type="entry name" value="EF_hand_dom"/>
</dbReference>
<gene>
    <name evidence="9" type="primary">LOC116047406</name>
</gene>
<dbReference type="CDD" id="cd00051">
    <property type="entry name" value="EFh"/>
    <property type="match status" value="2"/>
</dbReference>
<evidence type="ECO:0000256" key="7">
    <source>
        <dbReference type="ARBA" id="ARBA00037437"/>
    </source>
</evidence>
<protein>
    <submittedName>
        <fullName evidence="9">Neurocalcin delta b</fullName>
    </submittedName>
</protein>
<dbReference type="Pfam" id="PF00036">
    <property type="entry name" value="EF-hand_1"/>
    <property type="match status" value="1"/>
</dbReference>
<dbReference type="SUPFAM" id="SSF47473">
    <property type="entry name" value="EF-hand"/>
    <property type="match status" value="1"/>
</dbReference>
<proteinExistence type="inferred from homology"/>
<name>A0A8C9X1H1_SANLU</name>
<dbReference type="SMART" id="SM00054">
    <property type="entry name" value="EFh"/>
    <property type="match status" value="2"/>
</dbReference>
<evidence type="ECO:0000256" key="3">
    <source>
        <dbReference type="ARBA" id="ARBA00022723"/>
    </source>
</evidence>
<feature type="domain" description="EF-hand" evidence="8">
    <location>
        <begin position="96"/>
        <end position="131"/>
    </location>
</feature>
<keyword evidence="10" id="KW-1185">Reference proteome</keyword>
<dbReference type="Ensembl" id="ENSSLUT00000003811.1">
    <property type="protein sequence ID" value="ENSSLUP00000003690.1"/>
    <property type="gene ID" value="ENSSLUG00000001626.1"/>
</dbReference>
<evidence type="ECO:0000313" key="9">
    <source>
        <dbReference type="Ensembl" id="ENSSLUP00000003690.1"/>
    </source>
</evidence>
<sequence length="185" mass="21458">MGKQNSKLRPDVMQDLMENTDFTEHEIMEWYKGFLRDCPSGALSMEEFKKIYANFFPYGDASKFAEHVFRTFDANGDGTIDFREFIIALSVTSRGRLDQKLKWAFSMYDLDGNGYISKAEMLEIVTAIYKMVSSVMKMPEDESTPEKRTDKIFRQMDLNRDASFLEILACPCNRHKSTAIRCVYV</sequence>
<dbReference type="PROSITE" id="PS00018">
    <property type="entry name" value="EF_HAND_1"/>
    <property type="match status" value="2"/>
</dbReference>